<dbReference type="EMBL" id="VOIH02000004">
    <property type="protein sequence ID" value="KAF3449725.1"/>
    <property type="molecule type" value="Genomic_DNA"/>
</dbReference>
<comment type="caution">
    <text evidence="1">The sequence shown here is derived from an EMBL/GenBank/DDBJ whole genome shotgun (WGS) entry which is preliminary data.</text>
</comment>
<reference evidence="1" key="1">
    <citation type="submission" date="2020-03" db="EMBL/GenBank/DDBJ databases">
        <title>A high-quality chromosome-level genome assembly of a woody plant with both climbing and erect habits, Rhamnella rubrinervis.</title>
        <authorList>
            <person name="Lu Z."/>
            <person name="Yang Y."/>
            <person name="Zhu X."/>
            <person name="Sun Y."/>
        </authorList>
    </citation>
    <scope>NUCLEOTIDE SEQUENCE</scope>
    <source>
        <strain evidence="1">BYM</strain>
        <tissue evidence="1">Leaf</tissue>
    </source>
</reference>
<protein>
    <submittedName>
        <fullName evidence="1">Uncharacterized protein</fullName>
    </submittedName>
</protein>
<accession>A0A8K0HCE4</accession>
<sequence length="282" mass="32054">MHTKPVHISTIGNYFYTPTILHLRRLYESGNMACGAQDMAIGKKLEFAPPYPHLFKKHICEQRTKENNDPEAQHQASQGISYSIIPMHITSALNQYTLRVHLSAPEQLIPTGLNNVSQQGISSMHPKVHPPTRLNSIPQQSTLMYFTSLEFLLPQFYSIWNSLTPRGLQLPEALALEHLPICILTSTAFRTLQLRESFSILSSIASRTYLLLEGFSSRKLQLHSTCFLRFIAYRTLQLLENFSPRASAFRILQLLELFSSQKATALREFQLSESISFKESAS</sequence>
<organism evidence="1 2">
    <name type="scientific">Rhamnella rubrinervis</name>
    <dbReference type="NCBI Taxonomy" id="2594499"/>
    <lineage>
        <taxon>Eukaryota</taxon>
        <taxon>Viridiplantae</taxon>
        <taxon>Streptophyta</taxon>
        <taxon>Embryophyta</taxon>
        <taxon>Tracheophyta</taxon>
        <taxon>Spermatophyta</taxon>
        <taxon>Magnoliopsida</taxon>
        <taxon>eudicotyledons</taxon>
        <taxon>Gunneridae</taxon>
        <taxon>Pentapetalae</taxon>
        <taxon>rosids</taxon>
        <taxon>fabids</taxon>
        <taxon>Rosales</taxon>
        <taxon>Rhamnaceae</taxon>
        <taxon>rhamnoid group</taxon>
        <taxon>Rhamneae</taxon>
        <taxon>Rhamnella</taxon>
    </lineage>
</organism>
<dbReference type="AlphaFoldDB" id="A0A8K0HCE4"/>
<proteinExistence type="predicted"/>
<gene>
    <name evidence="1" type="ORF">FNV43_RR10456</name>
</gene>
<keyword evidence="2" id="KW-1185">Reference proteome</keyword>
<evidence type="ECO:0000313" key="1">
    <source>
        <dbReference type="EMBL" id="KAF3449725.1"/>
    </source>
</evidence>
<name>A0A8K0HCE4_9ROSA</name>
<evidence type="ECO:0000313" key="2">
    <source>
        <dbReference type="Proteomes" id="UP000796880"/>
    </source>
</evidence>
<dbReference type="Proteomes" id="UP000796880">
    <property type="component" value="Unassembled WGS sequence"/>
</dbReference>